<feature type="domain" description="Multidrug resistance protein MdtA-like barrel-sandwich hybrid" evidence="6">
    <location>
        <begin position="59"/>
        <end position="198"/>
    </location>
</feature>
<dbReference type="Gene3D" id="6.20.50.140">
    <property type="match status" value="1"/>
</dbReference>
<proteinExistence type="inferred from homology"/>
<evidence type="ECO:0000259" key="6">
    <source>
        <dbReference type="Pfam" id="PF25917"/>
    </source>
</evidence>
<protein>
    <submittedName>
        <fullName evidence="8">Efflux transporter periplasmic adaptor subunit</fullName>
    </submittedName>
</protein>
<name>A0A2D1U8M7_9SPHI</name>
<gene>
    <name evidence="8" type="ORF">CPT03_16440</name>
</gene>
<dbReference type="InterPro" id="IPR058625">
    <property type="entry name" value="MdtA-like_BSH"/>
</dbReference>
<feature type="coiled-coil region" evidence="2">
    <location>
        <begin position="137"/>
        <end position="164"/>
    </location>
</feature>
<feature type="domain" description="Multidrug resistance protein MdtA-like alpha-helical hairpin" evidence="5">
    <location>
        <begin position="99"/>
        <end position="168"/>
    </location>
</feature>
<keyword evidence="4" id="KW-0472">Membrane</keyword>
<dbReference type="Proteomes" id="UP000223749">
    <property type="component" value="Chromosome"/>
</dbReference>
<keyword evidence="2" id="KW-0175">Coiled coil</keyword>
<dbReference type="Pfam" id="PF25990">
    <property type="entry name" value="Beta-barrel_YknX"/>
    <property type="match status" value="1"/>
</dbReference>
<evidence type="ECO:0000259" key="5">
    <source>
        <dbReference type="Pfam" id="PF25876"/>
    </source>
</evidence>
<dbReference type="Pfam" id="PF25876">
    <property type="entry name" value="HH_MFP_RND"/>
    <property type="match status" value="1"/>
</dbReference>
<dbReference type="GO" id="GO:1990281">
    <property type="term" value="C:efflux pump complex"/>
    <property type="evidence" value="ECO:0007669"/>
    <property type="project" value="TreeGrafter"/>
</dbReference>
<dbReference type="InterPro" id="IPR006143">
    <property type="entry name" value="RND_pump_MFP"/>
</dbReference>
<evidence type="ECO:0000256" key="1">
    <source>
        <dbReference type="ARBA" id="ARBA00009477"/>
    </source>
</evidence>
<feature type="compositionally biased region" description="Basic and acidic residues" evidence="3">
    <location>
        <begin position="331"/>
        <end position="344"/>
    </location>
</feature>
<evidence type="ECO:0000313" key="8">
    <source>
        <dbReference type="EMBL" id="ATP57936.1"/>
    </source>
</evidence>
<sequence length="420" mass="45434">MKSRKIILIIISIIVVLGLVWYFFLRGKEQHVVLTKEQPLRGSISTSVTATGTVQPVDTVTVGTQVSGTISALYADFNSTVKKGQLLAELDKTLIQAQVDQAKASLAQSQSNQTYQQANYGRQKQLFETGSISRAEYDQALNTLQVASANVNNAKAQLRSAERNLSFTQIYSPIDGVVLGRSVSIGQTVAASFNTPTIFTIAKDITKMQVQAKVDEADIGNVVKGQRSTFTVDAFINDTFNGTVKDIRLQPSISSNVVTYATLIDAPNDDKKLKPGMTANIVIYTKEVNDALLVSAQALKFNPDSSLTKEYEIVPLEGRGMGKRAGKGRMRKDAGMAKQPKVKEGETEVVEPSFVWVLQGRKLIQKRIKTGLNDNTHVEVLAGLNENDVVISAVEGGSSGVPAAAASSPFMPKRPGGNRR</sequence>
<reference evidence="8 9" key="1">
    <citation type="submission" date="2017-10" db="EMBL/GenBank/DDBJ databases">
        <title>Whole genome of Pedobacter ginsengisoli T01R-27 isolated from tomato rhizosphere.</title>
        <authorList>
            <person name="Weon H.-Y."/>
            <person name="Lee S.A."/>
            <person name="Sang M.K."/>
            <person name="Song J."/>
        </authorList>
    </citation>
    <scope>NUCLEOTIDE SEQUENCE [LARGE SCALE GENOMIC DNA]</scope>
    <source>
        <strain evidence="8 9">T01R-27</strain>
    </source>
</reference>
<feature type="region of interest" description="Disordered" evidence="3">
    <location>
        <begin position="400"/>
        <end position="420"/>
    </location>
</feature>
<dbReference type="OrthoDB" id="9809068at2"/>
<dbReference type="GO" id="GO:0015562">
    <property type="term" value="F:efflux transmembrane transporter activity"/>
    <property type="evidence" value="ECO:0007669"/>
    <property type="project" value="TreeGrafter"/>
</dbReference>
<dbReference type="NCBIfam" id="TIGR01730">
    <property type="entry name" value="RND_mfp"/>
    <property type="match status" value="1"/>
</dbReference>
<keyword evidence="9" id="KW-1185">Reference proteome</keyword>
<feature type="compositionally biased region" description="Low complexity" evidence="3">
    <location>
        <begin position="400"/>
        <end position="409"/>
    </location>
</feature>
<evidence type="ECO:0000313" key="9">
    <source>
        <dbReference type="Proteomes" id="UP000223749"/>
    </source>
</evidence>
<dbReference type="AlphaFoldDB" id="A0A2D1U8M7"/>
<dbReference type="InterPro" id="IPR058636">
    <property type="entry name" value="Beta-barrel_YknX"/>
</dbReference>
<dbReference type="PANTHER" id="PTHR30469:SF33">
    <property type="entry name" value="SLR1207 PROTEIN"/>
    <property type="match status" value="1"/>
</dbReference>
<feature type="region of interest" description="Disordered" evidence="3">
    <location>
        <begin position="322"/>
        <end position="344"/>
    </location>
</feature>
<dbReference type="Gene3D" id="2.40.30.170">
    <property type="match status" value="1"/>
</dbReference>
<dbReference type="PANTHER" id="PTHR30469">
    <property type="entry name" value="MULTIDRUG RESISTANCE PROTEIN MDTA"/>
    <property type="match status" value="1"/>
</dbReference>
<feature type="domain" description="YknX-like beta-barrel" evidence="7">
    <location>
        <begin position="208"/>
        <end position="283"/>
    </location>
</feature>
<evidence type="ECO:0000256" key="4">
    <source>
        <dbReference type="SAM" id="Phobius"/>
    </source>
</evidence>
<dbReference type="EMBL" id="CP024091">
    <property type="protein sequence ID" value="ATP57936.1"/>
    <property type="molecule type" value="Genomic_DNA"/>
</dbReference>
<dbReference type="KEGG" id="pgs:CPT03_16440"/>
<dbReference type="Gene3D" id="1.10.287.470">
    <property type="entry name" value="Helix hairpin bin"/>
    <property type="match status" value="1"/>
</dbReference>
<organism evidence="8 9">
    <name type="scientific">Pedobacter ginsengisoli</name>
    <dbReference type="NCBI Taxonomy" id="363852"/>
    <lineage>
        <taxon>Bacteria</taxon>
        <taxon>Pseudomonadati</taxon>
        <taxon>Bacteroidota</taxon>
        <taxon>Sphingobacteriia</taxon>
        <taxon>Sphingobacteriales</taxon>
        <taxon>Sphingobacteriaceae</taxon>
        <taxon>Pedobacter</taxon>
    </lineage>
</organism>
<evidence type="ECO:0000256" key="3">
    <source>
        <dbReference type="SAM" id="MobiDB-lite"/>
    </source>
</evidence>
<dbReference type="Gene3D" id="2.40.50.100">
    <property type="match status" value="1"/>
</dbReference>
<evidence type="ECO:0000256" key="2">
    <source>
        <dbReference type="SAM" id="Coils"/>
    </source>
</evidence>
<feature type="transmembrane region" description="Helical" evidence="4">
    <location>
        <begin position="7"/>
        <end position="25"/>
    </location>
</feature>
<accession>A0A2D1U8M7</accession>
<keyword evidence="4" id="KW-1133">Transmembrane helix</keyword>
<dbReference type="InterPro" id="IPR058624">
    <property type="entry name" value="MdtA-like_HH"/>
</dbReference>
<comment type="similarity">
    <text evidence="1">Belongs to the membrane fusion protein (MFP) (TC 8.A.1) family.</text>
</comment>
<dbReference type="Pfam" id="PF25917">
    <property type="entry name" value="BSH_RND"/>
    <property type="match status" value="1"/>
</dbReference>
<dbReference type="RefSeq" id="WP_099439845.1">
    <property type="nucleotide sequence ID" value="NZ_CP024091.1"/>
</dbReference>
<keyword evidence="4" id="KW-0812">Transmembrane</keyword>
<evidence type="ECO:0000259" key="7">
    <source>
        <dbReference type="Pfam" id="PF25990"/>
    </source>
</evidence>
<dbReference type="SUPFAM" id="SSF111369">
    <property type="entry name" value="HlyD-like secretion proteins"/>
    <property type="match status" value="1"/>
</dbReference>